<dbReference type="InterPro" id="IPR016032">
    <property type="entry name" value="Sig_transdc_resp-reg_C-effctor"/>
</dbReference>
<comment type="caution">
    <text evidence="5">The sequence shown here is derived from an EMBL/GenBank/DDBJ whole genome shotgun (WGS) entry which is preliminary data.</text>
</comment>
<dbReference type="Pfam" id="PF17874">
    <property type="entry name" value="TPR_MalT"/>
    <property type="match status" value="1"/>
</dbReference>
<evidence type="ECO:0000256" key="2">
    <source>
        <dbReference type="ARBA" id="ARBA00023125"/>
    </source>
</evidence>
<dbReference type="Pfam" id="PF00196">
    <property type="entry name" value="GerE"/>
    <property type="match status" value="1"/>
</dbReference>
<dbReference type="SUPFAM" id="SSF48452">
    <property type="entry name" value="TPR-like"/>
    <property type="match status" value="1"/>
</dbReference>
<dbReference type="GO" id="GO:0003677">
    <property type="term" value="F:DNA binding"/>
    <property type="evidence" value="ECO:0007669"/>
    <property type="project" value="UniProtKB-KW"/>
</dbReference>
<sequence>MPVCGKHLLPRQPPGHMSREQLQRRLLAQDCRLRLLIAPAGFGKSVLLADCARECPADYCPLWLNCAGQAWSAAELCRQLAVVLGYPQASSEAQLLAALEQEPRALWIMLNDYPREPDSNLDACLDRLIGASAPGLYWWLGSRRRPACNLPRLLLEGELFELGREELAFTAGEVACWLQQVDAARADWADALFTLTQGWPAALRLRLLAVHGERENGGPPLCEEHAALLRDYIEHEVLHDLPADLLHALCQLAQIPRFNAELCEHLLGVGEGAQWLQALRARGLFIEEVNDAADWLEVFPPLAVLLQRAQSAGPCSSLHLHASQWFAAQGDVRTALEHALKAGQPEVAASFLERFTEEQLLQGQDLALILHWRGELPESLLASTPRLILLNAWALLLVGRLDEAQACADQLERFQPRGDAERMRELFAQWQALRGIAAYGRGCAGEARSHLLEALEVLPAGAWAQALLCRSVLTQMAIGEGRLEEAQYLGYAALKQARGQGSAVFEALLELDHALLLEARGEFLRAQELMVRVRDQLDAQLLRQTPVWGRISLRLGRLALRQGHLEEAAKRLQAGLDEALHYGDPGAFHGYLGLAELAACQQDIPAAFALLAEAERMMQRQRVADSLYRGVLLLASSHLWVWQGHHERAREAVGRVLEHRQRVQAMLPPPLFPELVPRLQHLLLRLDLEQGEDVRQALRELLDQALTQGRQALASELWLSYAEASAACADSAAALHARQAGQALRRQLNYHCGWFEAQATQEPPRDESLPVAAEALLSCRELTVLGLIAQGCSNQEVAEQLFISLHTVKTHARRINGKLGVARRTQAVARAKVLGLL</sequence>
<keyword evidence="1" id="KW-0805">Transcription regulation</keyword>
<name>A0A0A1YKZ3_9PSED</name>
<dbReference type="PANTHER" id="PTHR44688">
    <property type="entry name" value="DNA-BINDING TRANSCRIPTIONAL ACTIVATOR DEVR_DOSR"/>
    <property type="match status" value="1"/>
</dbReference>
<dbReference type="Pfam" id="PF25873">
    <property type="entry name" value="WHD_MalT"/>
    <property type="match status" value="1"/>
</dbReference>
<dbReference type="InterPro" id="IPR000792">
    <property type="entry name" value="Tscrpt_reg_LuxR_C"/>
</dbReference>
<dbReference type="Proteomes" id="UP000030063">
    <property type="component" value="Unassembled WGS sequence"/>
</dbReference>
<evidence type="ECO:0000313" key="6">
    <source>
        <dbReference type="Proteomes" id="UP000030063"/>
    </source>
</evidence>
<keyword evidence="6" id="KW-1185">Reference proteome</keyword>
<dbReference type="EMBL" id="AWSQ01000002">
    <property type="protein sequence ID" value="KFX69628.1"/>
    <property type="molecule type" value="Genomic_DNA"/>
</dbReference>
<dbReference type="SUPFAM" id="SSF46894">
    <property type="entry name" value="C-terminal effector domain of the bipartite response regulators"/>
    <property type="match status" value="1"/>
</dbReference>
<accession>A0A0A1YKZ3</accession>
<proteinExistence type="predicted"/>
<dbReference type="GO" id="GO:0006355">
    <property type="term" value="P:regulation of DNA-templated transcription"/>
    <property type="evidence" value="ECO:0007669"/>
    <property type="project" value="InterPro"/>
</dbReference>
<reference evidence="5 6" key="1">
    <citation type="journal article" date="2014" name="Genome Announc.">
        <title>Draft Genome Sequence of Petroleum Oil-Degrading Marine Bacterium Pseudomonas taeanensis Strain MS-3, Isolated from a Crude Oil-Contaminated Seashore.</title>
        <authorList>
            <person name="Lee S.Y."/>
            <person name="Kim S.H."/>
            <person name="Lee D.G."/>
            <person name="Shin S."/>
            <person name="Yun S.H."/>
            <person name="Choi C.W."/>
            <person name="Chung Y.H."/>
            <person name="Choi J.S."/>
            <person name="Kahng H.Y."/>
            <person name="Kim S.I."/>
        </authorList>
    </citation>
    <scope>NUCLEOTIDE SEQUENCE [LARGE SCALE GENOMIC DNA]</scope>
    <source>
        <strain evidence="5 6">MS-3</strain>
    </source>
</reference>
<dbReference type="PRINTS" id="PR00038">
    <property type="entry name" value="HTHLUXR"/>
</dbReference>
<gene>
    <name evidence="5" type="ORF">TMS3_0108895</name>
</gene>
<dbReference type="Gene3D" id="1.25.40.10">
    <property type="entry name" value="Tetratricopeptide repeat domain"/>
    <property type="match status" value="1"/>
</dbReference>
<evidence type="ECO:0000313" key="5">
    <source>
        <dbReference type="EMBL" id="KFX69628.1"/>
    </source>
</evidence>
<dbReference type="InterPro" id="IPR041617">
    <property type="entry name" value="TPR_MalT"/>
</dbReference>
<dbReference type="PROSITE" id="PS00622">
    <property type="entry name" value="HTH_LUXR_1"/>
    <property type="match status" value="1"/>
</dbReference>
<dbReference type="CDD" id="cd06170">
    <property type="entry name" value="LuxR_C_like"/>
    <property type="match status" value="1"/>
</dbReference>
<keyword evidence="2" id="KW-0238">DNA-binding</keyword>
<dbReference type="InterPro" id="IPR011990">
    <property type="entry name" value="TPR-like_helical_dom_sf"/>
</dbReference>
<dbReference type="PROSITE" id="PS50043">
    <property type="entry name" value="HTH_LUXR_2"/>
    <property type="match status" value="1"/>
</dbReference>
<evidence type="ECO:0000259" key="4">
    <source>
        <dbReference type="PROSITE" id="PS50043"/>
    </source>
</evidence>
<dbReference type="InterPro" id="IPR036388">
    <property type="entry name" value="WH-like_DNA-bd_sf"/>
</dbReference>
<evidence type="ECO:0000256" key="3">
    <source>
        <dbReference type="ARBA" id="ARBA00023163"/>
    </source>
</evidence>
<protein>
    <recommendedName>
        <fullName evidence="4">HTH luxR-type domain-containing protein</fullName>
    </recommendedName>
</protein>
<dbReference type="AlphaFoldDB" id="A0A0A1YKZ3"/>
<dbReference type="SMART" id="SM00421">
    <property type="entry name" value="HTH_LUXR"/>
    <property type="match status" value="1"/>
</dbReference>
<keyword evidence="3" id="KW-0804">Transcription</keyword>
<feature type="domain" description="HTH luxR-type" evidence="4">
    <location>
        <begin position="770"/>
        <end position="835"/>
    </location>
</feature>
<dbReference type="Gene3D" id="1.10.10.10">
    <property type="entry name" value="Winged helix-like DNA-binding domain superfamily/Winged helix DNA-binding domain"/>
    <property type="match status" value="1"/>
</dbReference>
<evidence type="ECO:0000256" key="1">
    <source>
        <dbReference type="ARBA" id="ARBA00023015"/>
    </source>
</evidence>
<dbReference type="eggNOG" id="COG2909">
    <property type="taxonomic scope" value="Bacteria"/>
</dbReference>
<dbReference type="InterPro" id="IPR059106">
    <property type="entry name" value="WHD_MalT"/>
</dbReference>
<dbReference type="STRING" id="1395571.TMS3_0108895"/>
<dbReference type="PANTHER" id="PTHR44688:SF16">
    <property type="entry name" value="DNA-BINDING TRANSCRIPTIONAL ACTIVATOR DEVR_DOSR"/>
    <property type="match status" value="1"/>
</dbReference>
<organism evidence="5 6">
    <name type="scientific">Pseudomonas taeanensis MS-3</name>
    <dbReference type="NCBI Taxonomy" id="1395571"/>
    <lineage>
        <taxon>Bacteria</taxon>
        <taxon>Pseudomonadati</taxon>
        <taxon>Pseudomonadota</taxon>
        <taxon>Gammaproteobacteria</taxon>
        <taxon>Pseudomonadales</taxon>
        <taxon>Pseudomonadaceae</taxon>
        <taxon>Pseudomonas</taxon>
    </lineage>
</organism>